<feature type="binding site" evidence="7">
    <location>
        <position position="65"/>
    </location>
    <ligand>
        <name>substrate</name>
    </ligand>
</feature>
<accession>A0ABM6GCI5</accession>
<evidence type="ECO:0000256" key="2">
    <source>
        <dbReference type="ARBA" id="ARBA00022723"/>
    </source>
</evidence>
<dbReference type="InterPro" id="IPR020922">
    <property type="entry name" value="dITP/XTP_pyrophosphatase"/>
</dbReference>
<dbReference type="PANTHER" id="PTHR11067:SF9">
    <property type="entry name" value="INOSINE TRIPHOSPHATE PYROPHOSPHATASE"/>
    <property type="match status" value="1"/>
</dbReference>
<name>A0ABM6GCI5_9BACT</name>
<evidence type="ECO:0000256" key="6">
    <source>
        <dbReference type="ARBA" id="ARBA00023080"/>
    </source>
</evidence>
<feature type="binding site" evidence="7">
    <location>
        <begin position="173"/>
        <end position="174"/>
    </location>
    <ligand>
        <name>substrate</name>
    </ligand>
</feature>
<protein>
    <recommendedName>
        <fullName evidence="7">dITP/XTP pyrophosphatase</fullName>
        <ecNumber evidence="7">3.6.1.66</ecNumber>
    </recommendedName>
    <alternativeName>
        <fullName evidence="7">Non-canonical purine NTP pyrophosphatase</fullName>
    </alternativeName>
    <alternativeName>
        <fullName evidence="7">Non-standard purine NTP pyrophosphatase</fullName>
    </alternativeName>
    <alternativeName>
        <fullName evidence="7">Nucleoside-triphosphate diphosphatase</fullName>
    </alternativeName>
    <alternativeName>
        <fullName evidence="7">Nucleoside-triphosphate pyrophosphatase</fullName>
        <shortName evidence="7">NTPase</shortName>
    </alternativeName>
</protein>
<keyword evidence="5 7" id="KW-0460">Magnesium</keyword>
<feature type="active site" description="Proton acceptor" evidence="7">
    <location>
        <position position="64"/>
    </location>
</feature>
<dbReference type="Proteomes" id="UP000185490">
    <property type="component" value="Chromosome"/>
</dbReference>
<dbReference type="SUPFAM" id="SSF52972">
    <property type="entry name" value="ITPase-like"/>
    <property type="match status" value="1"/>
</dbReference>
<comment type="subunit">
    <text evidence="7">Homodimer.</text>
</comment>
<keyword evidence="2 7" id="KW-0479">Metal-binding</keyword>
<dbReference type="InterPro" id="IPR002637">
    <property type="entry name" value="RdgB/HAM1"/>
</dbReference>
<comment type="catalytic activity">
    <reaction evidence="7">
        <text>ITP + H2O = IMP + diphosphate + H(+)</text>
        <dbReference type="Rhea" id="RHEA:29399"/>
        <dbReference type="ChEBI" id="CHEBI:15377"/>
        <dbReference type="ChEBI" id="CHEBI:15378"/>
        <dbReference type="ChEBI" id="CHEBI:33019"/>
        <dbReference type="ChEBI" id="CHEBI:58053"/>
        <dbReference type="ChEBI" id="CHEBI:61402"/>
        <dbReference type="EC" id="3.6.1.66"/>
    </reaction>
</comment>
<evidence type="ECO:0000256" key="7">
    <source>
        <dbReference type="HAMAP-Rule" id="MF_01405"/>
    </source>
</evidence>
<dbReference type="Gene3D" id="3.90.950.10">
    <property type="match status" value="1"/>
</dbReference>
<evidence type="ECO:0000256" key="3">
    <source>
        <dbReference type="ARBA" id="ARBA00022741"/>
    </source>
</evidence>
<feature type="binding site" evidence="7">
    <location>
        <position position="64"/>
    </location>
    <ligand>
        <name>Mg(2+)</name>
        <dbReference type="ChEBI" id="CHEBI:18420"/>
    </ligand>
</feature>
<feature type="binding site" evidence="7">
    <location>
        <position position="168"/>
    </location>
    <ligand>
        <name>substrate</name>
    </ligand>
</feature>
<reference evidence="9 10" key="1">
    <citation type="submission" date="2014-02" db="EMBL/GenBank/DDBJ databases">
        <title>Diversity of Thermotogales isolates from hydrothermal vents.</title>
        <authorList>
            <person name="Haverkamp T.H.A."/>
            <person name="Lossouarn J."/>
            <person name="Geslin C."/>
            <person name="Nesbo C.L."/>
        </authorList>
    </citation>
    <scope>NUCLEOTIDE SEQUENCE [LARGE SCALE GENOMIC DNA]</scope>
    <source>
        <strain evidence="9 10">431</strain>
    </source>
</reference>
<dbReference type="HAMAP" id="MF_01405">
    <property type="entry name" value="Non_canon_purine_NTPase"/>
    <property type="match status" value="1"/>
</dbReference>
<dbReference type="EMBL" id="CP007389">
    <property type="protein sequence ID" value="APT73258.1"/>
    <property type="molecule type" value="Genomic_DNA"/>
</dbReference>
<comment type="function">
    <text evidence="7">Pyrophosphatase that catalyzes the hydrolysis of nucleoside triphosphates to their monophosphate derivatives, with a high preference for the non-canonical purine nucleotides XTP (xanthosine triphosphate), dITP (deoxyinosine triphosphate) and ITP. Seems to function as a house-cleaning enzyme that removes non-canonical purine nucleotides from the nucleotide pool, thus preventing their incorporation into DNA/RNA and avoiding chromosomal lesions.</text>
</comment>
<dbReference type="Pfam" id="PF01725">
    <property type="entry name" value="Ham1p_like"/>
    <property type="match status" value="1"/>
</dbReference>
<dbReference type="NCBIfam" id="TIGR00042">
    <property type="entry name" value="RdgB/HAM1 family non-canonical purine NTP pyrophosphatase"/>
    <property type="match status" value="1"/>
</dbReference>
<comment type="caution">
    <text evidence="7">Lacks conserved residue(s) required for the propagation of feature annotation.</text>
</comment>
<sequence length="191" mass="21663">MIYVATSNMHKVEEIKKIVGENVNLQRSPEKVDVIEDGKSFYENSVKKAYYYGKKLESPVISDDSGLEINALDGFPGVESARFMEGRPYVEKMSKILDMLKDKEDRSAQFVCVATYFNPKNGLLISVEGKVFGIISTEVRGTFGFGYDPFFIPDGYEKTFGELGDSIKKKISHRAKAFRKLFEILKEVKEI</sequence>
<comment type="cofactor">
    <cofactor evidence="7">
        <name>Mg(2+)</name>
        <dbReference type="ChEBI" id="CHEBI:18420"/>
    </cofactor>
    <text evidence="7">Binds 1 Mg(2+) ion per subunit.</text>
</comment>
<proteinExistence type="inferred from homology"/>
<evidence type="ECO:0000256" key="5">
    <source>
        <dbReference type="ARBA" id="ARBA00022842"/>
    </source>
</evidence>
<keyword evidence="4 7" id="KW-0378">Hydrolase</keyword>
<comment type="catalytic activity">
    <reaction evidence="7">
        <text>XTP + H2O = XMP + diphosphate + H(+)</text>
        <dbReference type="Rhea" id="RHEA:28610"/>
        <dbReference type="ChEBI" id="CHEBI:15377"/>
        <dbReference type="ChEBI" id="CHEBI:15378"/>
        <dbReference type="ChEBI" id="CHEBI:33019"/>
        <dbReference type="ChEBI" id="CHEBI:57464"/>
        <dbReference type="ChEBI" id="CHEBI:61314"/>
        <dbReference type="EC" id="3.6.1.66"/>
    </reaction>
</comment>
<dbReference type="PANTHER" id="PTHR11067">
    <property type="entry name" value="INOSINE TRIPHOSPHATE PYROPHOSPHATASE/HAM1 PROTEIN"/>
    <property type="match status" value="1"/>
</dbReference>
<dbReference type="InterPro" id="IPR029001">
    <property type="entry name" value="ITPase-like_fam"/>
</dbReference>
<comment type="similarity">
    <text evidence="1 7 8">Belongs to the HAM1 NTPase family.</text>
</comment>
<dbReference type="CDD" id="cd00515">
    <property type="entry name" value="HAM1"/>
    <property type="match status" value="1"/>
</dbReference>
<feature type="binding site" evidence="7">
    <location>
        <begin position="145"/>
        <end position="148"/>
    </location>
    <ligand>
        <name>substrate</name>
    </ligand>
</feature>
<evidence type="ECO:0000256" key="4">
    <source>
        <dbReference type="ARBA" id="ARBA00022801"/>
    </source>
</evidence>
<comment type="catalytic activity">
    <reaction evidence="7">
        <text>dITP + H2O = dIMP + diphosphate + H(+)</text>
        <dbReference type="Rhea" id="RHEA:28342"/>
        <dbReference type="ChEBI" id="CHEBI:15377"/>
        <dbReference type="ChEBI" id="CHEBI:15378"/>
        <dbReference type="ChEBI" id="CHEBI:33019"/>
        <dbReference type="ChEBI" id="CHEBI:61194"/>
        <dbReference type="ChEBI" id="CHEBI:61382"/>
        <dbReference type="EC" id="3.6.1.66"/>
    </reaction>
</comment>
<keyword evidence="10" id="KW-1185">Reference proteome</keyword>
<dbReference type="EC" id="3.6.1.66" evidence="7"/>
<evidence type="ECO:0000313" key="10">
    <source>
        <dbReference type="Proteomes" id="UP000185490"/>
    </source>
</evidence>
<gene>
    <name evidence="9" type="ORF">BW47_01010</name>
</gene>
<feature type="binding site" evidence="7">
    <location>
        <begin position="6"/>
        <end position="11"/>
    </location>
    <ligand>
        <name>substrate</name>
    </ligand>
</feature>
<evidence type="ECO:0000256" key="8">
    <source>
        <dbReference type="RuleBase" id="RU003781"/>
    </source>
</evidence>
<keyword evidence="6 7" id="KW-0546">Nucleotide metabolism</keyword>
<evidence type="ECO:0000313" key="9">
    <source>
        <dbReference type="EMBL" id="APT73258.1"/>
    </source>
</evidence>
<organism evidence="9 10">
    <name type="scientific">Thermosipho melanesiensis</name>
    <dbReference type="NCBI Taxonomy" id="46541"/>
    <lineage>
        <taxon>Bacteria</taxon>
        <taxon>Thermotogati</taxon>
        <taxon>Thermotogota</taxon>
        <taxon>Thermotogae</taxon>
        <taxon>Thermotogales</taxon>
        <taxon>Fervidobacteriaceae</taxon>
        <taxon>Thermosipho</taxon>
    </lineage>
</organism>
<dbReference type="RefSeq" id="WP_012056422.1">
    <property type="nucleotide sequence ID" value="NZ_CP007389.1"/>
</dbReference>
<keyword evidence="3 7" id="KW-0547">Nucleotide-binding</keyword>
<evidence type="ECO:0000256" key="1">
    <source>
        <dbReference type="ARBA" id="ARBA00008023"/>
    </source>
</evidence>